<dbReference type="AlphaFoldDB" id="A0A6A4GU17"/>
<dbReference type="GO" id="GO:0005739">
    <property type="term" value="C:mitochondrion"/>
    <property type="evidence" value="ECO:0007669"/>
    <property type="project" value="TreeGrafter"/>
</dbReference>
<gene>
    <name evidence="6" type="primary">NCS6</name>
    <name evidence="6" type="synonym">CTU1</name>
    <name evidence="9" type="ORF">BT96DRAFT_968065</name>
</gene>
<evidence type="ECO:0000256" key="3">
    <source>
        <dbReference type="ARBA" id="ARBA00022679"/>
    </source>
</evidence>
<accession>A0A6A4GU17</accession>
<dbReference type="GO" id="GO:0002144">
    <property type="term" value="C:cytosolic tRNA wobble base thiouridylase complex"/>
    <property type="evidence" value="ECO:0007669"/>
    <property type="project" value="TreeGrafter"/>
</dbReference>
<evidence type="ECO:0000313" key="10">
    <source>
        <dbReference type="Proteomes" id="UP000799118"/>
    </source>
</evidence>
<evidence type="ECO:0000259" key="8">
    <source>
        <dbReference type="Pfam" id="PF16503"/>
    </source>
</evidence>
<dbReference type="InterPro" id="IPR032442">
    <property type="entry name" value="CTU1_C"/>
</dbReference>
<dbReference type="EC" id="2.7.7.-" evidence="6"/>
<dbReference type="GO" id="GO:0002143">
    <property type="term" value="P:tRNA wobble position uridine thiolation"/>
    <property type="evidence" value="ECO:0007669"/>
    <property type="project" value="TreeGrafter"/>
</dbReference>
<evidence type="ECO:0000256" key="4">
    <source>
        <dbReference type="ARBA" id="ARBA00022694"/>
    </source>
</evidence>
<keyword evidence="2 6" id="KW-0820">tRNA-binding</keyword>
<proteinExistence type="inferred from homology"/>
<organism evidence="9 10">
    <name type="scientific">Gymnopus androsaceus JB14</name>
    <dbReference type="NCBI Taxonomy" id="1447944"/>
    <lineage>
        <taxon>Eukaryota</taxon>
        <taxon>Fungi</taxon>
        <taxon>Dikarya</taxon>
        <taxon>Basidiomycota</taxon>
        <taxon>Agaricomycotina</taxon>
        <taxon>Agaricomycetes</taxon>
        <taxon>Agaricomycetidae</taxon>
        <taxon>Agaricales</taxon>
        <taxon>Marasmiineae</taxon>
        <taxon>Omphalotaceae</taxon>
        <taxon>Gymnopus</taxon>
    </lineage>
</organism>
<evidence type="ECO:0000256" key="6">
    <source>
        <dbReference type="HAMAP-Rule" id="MF_03053"/>
    </source>
</evidence>
<dbReference type="OrthoDB" id="198857at2759"/>
<comment type="pathway">
    <text evidence="6">tRNA modification; 5-methoxycarbonylmethyl-2-thiouridine-tRNA biosynthesis.</text>
</comment>
<evidence type="ECO:0000256" key="5">
    <source>
        <dbReference type="ARBA" id="ARBA00022884"/>
    </source>
</evidence>
<evidence type="ECO:0000259" key="7">
    <source>
        <dbReference type="Pfam" id="PF01171"/>
    </source>
</evidence>
<comment type="subcellular location">
    <subcellularLocation>
        <location evidence="6">Cytoplasm</location>
    </subcellularLocation>
</comment>
<dbReference type="PANTHER" id="PTHR11807">
    <property type="entry name" value="ATPASES OF THE PP SUPERFAMILY-RELATED"/>
    <property type="match status" value="1"/>
</dbReference>
<evidence type="ECO:0000256" key="2">
    <source>
        <dbReference type="ARBA" id="ARBA00022555"/>
    </source>
</evidence>
<dbReference type="PROSITE" id="PS01263">
    <property type="entry name" value="UPF0021"/>
    <property type="match status" value="1"/>
</dbReference>
<dbReference type="InterPro" id="IPR000541">
    <property type="entry name" value="Ncs6/Tuc1/Ctu1"/>
</dbReference>
<name>A0A6A4GU17_9AGAR</name>
<keyword evidence="4 6" id="KW-0819">tRNA processing</keyword>
<keyword evidence="1 6" id="KW-0963">Cytoplasm</keyword>
<dbReference type="InterPro" id="IPR056369">
    <property type="entry name" value="CTU1-like_ATP-bd"/>
</dbReference>
<reference evidence="9" key="1">
    <citation type="journal article" date="2019" name="Environ. Microbiol.">
        <title>Fungal ecological strategies reflected in gene transcription - a case study of two litter decomposers.</title>
        <authorList>
            <person name="Barbi F."/>
            <person name="Kohler A."/>
            <person name="Barry K."/>
            <person name="Baskaran P."/>
            <person name="Daum C."/>
            <person name="Fauchery L."/>
            <person name="Ihrmark K."/>
            <person name="Kuo A."/>
            <person name="LaButti K."/>
            <person name="Lipzen A."/>
            <person name="Morin E."/>
            <person name="Grigoriev I.V."/>
            <person name="Henrissat B."/>
            <person name="Lindahl B."/>
            <person name="Martin F."/>
        </authorList>
    </citation>
    <scope>NUCLEOTIDE SEQUENCE</scope>
    <source>
        <strain evidence="9">JB14</strain>
    </source>
</reference>
<evidence type="ECO:0000313" key="9">
    <source>
        <dbReference type="EMBL" id="KAE9388624.1"/>
    </source>
</evidence>
<dbReference type="CDD" id="cd01713">
    <property type="entry name" value="CTU1-like"/>
    <property type="match status" value="1"/>
</dbReference>
<dbReference type="GO" id="GO:0016779">
    <property type="term" value="F:nucleotidyltransferase activity"/>
    <property type="evidence" value="ECO:0007669"/>
    <property type="project" value="UniProtKB-UniRule"/>
</dbReference>
<dbReference type="Pfam" id="PF01171">
    <property type="entry name" value="ATP_bind_3"/>
    <property type="match status" value="1"/>
</dbReference>
<comment type="similarity">
    <text evidence="6">Belongs to the TtcA family. CTU1/NCS6/ATPBD3 subfamily.</text>
</comment>
<keyword evidence="5 6" id="KW-0694">RNA-binding</keyword>
<dbReference type="NCBIfam" id="TIGR00269">
    <property type="entry name" value="TIGR00269 family protein"/>
    <property type="match status" value="1"/>
</dbReference>
<dbReference type="Gene3D" id="3.40.50.620">
    <property type="entry name" value="HUPs"/>
    <property type="match status" value="1"/>
</dbReference>
<dbReference type="UniPathway" id="UPA00988"/>
<dbReference type="PIRSF" id="PIRSF004976">
    <property type="entry name" value="ATPase_YdaO"/>
    <property type="match status" value="1"/>
</dbReference>
<dbReference type="InterPro" id="IPR035107">
    <property type="entry name" value="tRNA_thiolation_TtcA_Ctu1"/>
</dbReference>
<dbReference type="InterPro" id="IPR020554">
    <property type="entry name" value="UPF0021_CS"/>
</dbReference>
<sequence>MAPKACALCQNAKAILKRPKTGQQICKDCFFYVFETEIHNTIMQANLFSRGDRVAIGASGGKDSTVLAYVLKTLNERYDYGLDLFLLSIDEGITGYRDDSLETVKRNQQQYSMPLKILSYDELYGWTMDRIVSQIGKKNNCTFCGVFRRQALDRGAAMLQYDIAETVLMNIMRGDIARLGRCTSIVTQGEDTIKRSKPFKYAYEKEIVMYAYFKKLDYFSTECIYSPDAYRGHARTFLKDLEAARPSAIIDIIHSGEAFEVREEIKATQKIQQTCKRCGYMSSNDLCKACTLLEGLERGMAASGITDRARKRLDAEGPAPENLRTIPFYQPPSGSPTVVVEATA</sequence>
<dbReference type="EMBL" id="ML769734">
    <property type="protein sequence ID" value="KAE9388624.1"/>
    <property type="molecule type" value="Genomic_DNA"/>
</dbReference>
<dbReference type="Pfam" id="PF16503">
    <property type="entry name" value="zn-ribbon_14"/>
    <property type="match status" value="1"/>
</dbReference>
<dbReference type="HAMAP" id="MF_03053">
    <property type="entry name" value="CTU1"/>
    <property type="match status" value="1"/>
</dbReference>
<dbReference type="InterPro" id="IPR011063">
    <property type="entry name" value="TilS/TtcA_N"/>
</dbReference>
<dbReference type="InterPro" id="IPR014729">
    <property type="entry name" value="Rossmann-like_a/b/a_fold"/>
</dbReference>
<dbReference type="FunFam" id="3.40.50.620:FF:000054">
    <property type="entry name" value="Cytoplasmic tRNA 2-thiolation protein 1"/>
    <property type="match status" value="1"/>
</dbReference>
<dbReference type="GO" id="GO:0032447">
    <property type="term" value="P:protein urmylation"/>
    <property type="evidence" value="ECO:0007669"/>
    <property type="project" value="UniProtKB-UniRule"/>
</dbReference>
<dbReference type="GO" id="GO:0000049">
    <property type="term" value="F:tRNA binding"/>
    <property type="evidence" value="ECO:0007669"/>
    <property type="project" value="UniProtKB-UniRule"/>
</dbReference>
<dbReference type="Proteomes" id="UP000799118">
    <property type="component" value="Unassembled WGS sequence"/>
</dbReference>
<comment type="function">
    <text evidence="6">Plays a central role in 2-thiolation of mcm(5)S(2)U at tRNA wobble positions of tRNA(Lys), tRNA(Glu) and tRNA(Gln). Directly binds tRNAs and probably acts by catalyzing adenylation of tRNAs, an intermediate required for 2-thiolation. It is unclear whether it acts as a sulfurtransferase that transfers sulfur from thiocarboxylated URM1 onto the uridine of tRNAs at wobble position. Prior mcm(5) tRNA modification by the elongator complex is required for 2-thiolation. May also be involved in protein urmylation.</text>
</comment>
<feature type="domain" description="Cytoplasmic tRNA 2-thiolation protein 1 C-terminal" evidence="8">
    <location>
        <begin position="273"/>
        <end position="302"/>
    </location>
</feature>
<keyword evidence="3 6" id="KW-0808">Transferase</keyword>
<feature type="domain" description="tRNA(Ile)-lysidine/2-thiocytidine synthase N-terminal" evidence="7">
    <location>
        <begin position="54"/>
        <end position="222"/>
    </location>
</feature>
<evidence type="ECO:0000256" key="1">
    <source>
        <dbReference type="ARBA" id="ARBA00022490"/>
    </source>
</evidence>
<dbReference type="SUPFAM" id="SSF52402">
    <property type="entry name" value="Adenine nucleotide alpha hydrolases-like"/>
    <property type="match status" value="1"/>
</dbReference>
<dbReference type="PANTHER" id="PTHR11807:SF12">
    <property type="entry name" value="CYTOPLASMIC TRNA 2-THIOLATION PROTEIN 1"/>
    <property type="match status" value="1"/>
</dbReference>
<protein>
    <recommendedName>
        <fullName evidence="6">Cytoplasmic tRNA 2-thiolation protein 1</fullName>
        <ecNumber evidence="6">2.7.7.-</ecNumber>
    </recommendedName>
    <alternativeName>
        <fullName evidence="6">Cytoplasmic tRNA adenylyltransferase 1</fullName>
    </alternativeName>
</protein>
<keyword evidence="10" id="KW-1185">Reference proteome</keyword>